<dbReference type="GO" id="GO:0046872">
    <property type="term" value="F:metal ion binding"/>
    <property type="evidence" value="ECO:0007669"/>
    <property type="project" value="UniProtKB-KW"/>
</dbReference>
<organism evidence="19 20">
    <name type="scientific">Scleropages formosus</name>
    <name type="common">Asian bonytongue</name>
    <name type="synonym">Osteoglossum formosum</name>
    <dbReference type="NCBI Taxonomy" id="113540"/>
    <lineage>
        <taxon>Eukaryota</taxon>
        <taxon>Metazoa</taxon>
        <taxon>Chordata</taxon>
        <taxon>Craniata</taxon>
        <taxon>Vertebrata</taxon>
        <taxon>Euteleostomi</taxon>
        <taxon>Actinopterygii</taxon>
        <taxon>Neopterygii</taxon>
        <taxon>Teleostei</taxon>
        <taxon>Osteoglossocephala</taxon>
        <taxon>Osteoglossomorpha</taxon>
        <taxon>Osteoglossiformes</taxon>
        <taxon>Osteoglossidae</taxon>
        <taxon>Scleropages</taxon>
    </lineage>
</organism>
<dbReference type="GO" id="GO:0008201">
    <property type="term" value="F:heparin binding"/>
    <property type="evidence" value="ECO:0007669"/>
    <property type="project" value="UniProtKB-ARBA"/>
</dbReference>
<evidence type="ECO:0000256" key="11">
    <source>
        <dbReference type="ARBA" id="ARBA00023157"/>
    </source>
</evidence>
<keyword evidence="11" id="KW-1015">Disulfide bond</keyword>
<evidence type="ECO:0000256" key="14">
    <source>
        <dbReference type="ARBA" id="ARBA00049600"/>
    </source>
</evidence>
<dbReference type="FunFam" id="3.40.50.1820:FF:000063">
    <property type="entry name" value="Lipase member H"/>
    <property type="match status" value="1"/>
</dbReference>
<reference evidence="19" key="2">
    <citation type="submission" date="2025-08" db="UniProtKB">
        <authorList>
            <consortium name="Ensembl"/>
        </authorList>
    </citation>
    <scope>IDENTIFICATION</scope>
</reference>
<evidence type="ECO:0000256" key="2">
    <source>
        <dbReference type="ARBA" id="ARBA00004613"/>
    </source>
</evidence>
<feature type="active site" description="Charge relay system" evidence="15">
    <location>
        <position position="258"/>
    </location>
</feature>
<dbReference type="GO" id="GO:0052689">
    <property type="term" value="F:carboxylic ester hydrolase activity"/>
    <property type="evidence" value="ECO:0007669"/>
    <property type="project" value="InterPro"/>
</dbReference>
<accession>A0A8C9WE98</accession>
<evidence type="ECO:0000256" key="17">
    <source>
        <dbReference type="RuleBase" id="RU004262"/>
    </source>
</evidence>
<comment type="subcellular location">
    <subcellularLocation>
        <location evidence="1">Cell membrane</location>
        <topology evidence="1">Peripheral membrane protein</topology>
    </subcellularLocation>
    <subcellularLocation>
        <location evidence="2">Secreted</location>
    </subcellularLocation>
</comment>
<keyword evidence="16" id="KW-0479">Metal-binding</keyword>
<evidence type="ECO:0000256" key="13">
    <source>
        <dbReference type="ARBA" id="ARBA00048637"/>
    </source>
</evidence>
<keyword evidence="7" id="KW-0378">Hydrolase</keyword>
<evidence type="ECO:0000313" key="20">
    <source>
        <dbReference type="Proteomes" id="UP000694397"/>
    </source>
</evidence>
<evidence type="ECO:0000256" key="4">
    <source>
        <dbReference type="ARBA" id="ARBA00022475"/>
    </source>
</evidence>
<feature type="domain" description="Lipase" evidence="18">
    <location>
        <begin position="45"/>
        <end position="334"/>
    </location>
</feature>
<dbReference type="Gene3D" id="3.40.50.1820">
    <property type="entry name" value="alpha/beta hydrolase"/>
    <property type="match status" value="1"/>
</dbReference>
<dbReference type="InterPro" id="IPR013818">
    <property type="entry name" value="Lipase"/>
</dbReference>
<keyword evidence="5" id="KW-0964">Secreted</keyword>
<dbReference type="Pfam" id="PF00151">
    <property type="entry name" value="Lipase"/>
    <property type="match status" value="1"/>
</dbReference>
<evidence type="ECO:0000313" key="19">
    <source>
        <dbReference type="Ensembl" id="ENSSFOP00015072242.1"/>
    </source>
</evidence>
<feature type="active site" description="Charge relay system" evidence="15">
    <location>
        <position position="188"/>
    </location>
</feature>
<evidence type="ECO:0000256" key="8">
    <source>
        <dbReference type="ARBA" id="ARBA00022963"/>
    </source>
</evidence>
<dbReference type="OrthoDB" id="199913at2759"/>
<dbReference type="AlphaFoldDB" id="A0A8C9WE98"/>
<protein>
    <submittedName>
        <fullName evidence="19">Lipase, member Ib</fullName>
    </submittedName>
</protein>
<dbReference type="GO" id="GO:0005886">
    <property type="term" value="C:plasma membrane"/>
    <property type="evidence" value="ECO:0007669"/>
    <property type="project" value="UniProtKB-SubCell"/>
</dbReference>
<dbReference type="GO" id="GO:0016042">
    <property type="term" value="P:lipid catabolic process"/>
    <property type="evidence" value="ECO:0007669"/>
    <property type="project" value="UniProtKB-KW"/>
</dbReference>
<evidence type="ECO:0000256" key="10">
    <source>
        <dbReference type="ARBA" id="ARBA00023136"/>
    </source>
</evidence>
<comment type="catalytic activity">
    <reaction evidence="13">
        <text>1-hexadecanoyl-2-(9Z-octadecenoyl)-sn-glycero-3-phosphate + H2O = 2-(9Z-octadecenoyl)-sn-glycero-3-phosphate + hexadecanoate + H(+)</text>
        <dbReference type="Rhea" id="RHEA:40943"/>
        <dbReference type="ChEBI" id="CHEBI:7896"/>
        <dbReference type="ChEBI" id="CHEBI:15377"/>
        <dbReference type="ChEBI" id="CHEBI:15378"/>
        <dbReference type="ChEBI" id="CHEBI:64839"/>
        <dbReference type="ChEBI" id="CHEBI:77593"/>
    </reaction>
    <physiologicalReaction direction="left-to-right" evidence="13">
        <dbReference type="Rhea" id="RHEA:40944"/>
    </physiologicalReaction>
</comment>
<dbReference type="InterPro" id="IPR029058">
    <property type="entry name" value="AB_hydrolase_fold"/>
</dbReference>
<dbReference type="PIRSF" id="PIRSF000865">
    <property type="entry name" value="Lipoprotein_lipase_LIPH"/>
    <property type="match status" value="1"/>
</dbReference>
<evidence type="ECO:0000256" key="5">
    <source>
        <dbReference type="ARBA" id="ARBA00022525"/>
    </source>
</evidence>
<evidence type="ECO:0000256" key="3">
    <source>
        <dbReference type="ARBA" id="ARBA00010701"/>
    </source>
</evidence>
<dbReference type="CDD" id="cd00707">
    <property type="entry name" value="Pancreat_lipase_like"/>
    <property type="match status" value="1"/>
</dbReference>
<keyword evidence="4" id="KW-1003">Cell membrane</keyword>
<name>A0A8C9WE98_SCLFO</name>
<dbReference type="PANTHER" id="PTHR11610">
    <property type="entry name" value="LIPASE"/>
    <property type="match status" value="1"/>
</dbReference>
<reference evidence="19" key="3">
    <citation type="submission" date="2025-09" db="UniProtKB">
        <authorList>
            <consortium name="Ensembl"/>
        </authorList>
    </citation>
    <scope>IDENTIFICATION</scope>
</reference>
<dbReference type="PRINTS" id="PR00821">
    <property type="entry name" value="TAGLIPASE"/>
</dbReference>
<dbReference type="InterPro" id="IPR016272">
    <property type="entry name" value="Lipase_LIPH"/>
</dbReference>
<keyword evidence="16" id="KW-0106">Calcium</keyword>
<dbReference type="GeneTree" id="ENSGT00940000166938"/>
<keyword evidence="8" id="KW-0442">Lipid degradation</keyword>
<dbReference type="SUPFAM" id="SSF53474">
    <property type="entry name" value="alpha/beta-Hydrolases"/>
    <property type="match status" value="1"/>
</dbReference>
<dbReference type="GO" id="GO:0004620">
    <property type="term" value="F:phospholipase activity"/>
    <property type="evidence" value="ECO:0007669"/>
    <property type="project" value="TreeGrafter"/>
</dbReference>
<dbReference type="PANTHER" id="PTHR11610:SF12">
    <property type="entry name" value="LIPASE MEMBER H"/>
    <property type="match status" value="1"/>
</dbReference>
<keyword evidence="12" id="KW-0325">Glycoprotein</keyword>
<comment type="similarity">
    <text evidence="3 17">Belongs to the AB hydrolase superfamily. Lipase family.</text>
</comment>
<evidence type="ECO:0000256" key="7">
    <source>
        <dbReference type="ARBA" id="ARBA00022801"/>
    </source>
</evidence>
<dbReference type="GO" id="GO:0005615">
    <property type="term" value="C:extracellular space"/>
    <property type="evidence" value="ECO:0007669"/>
    <property type="project" value="TreeGrafter"/>
</dbReference>
<feature type="binding site" evidence="16">
    <location>
        <position position="204"/>
    </location>
    <ligand>
        <name>Ca(2+)</name>
        <dbReference type="ChEBI" id="CHEBI:29108"/>
    </ligand>
</feature>
<reference evidence="19 20" key="1">
    <citation type="submission" date="2019-04" db="EMBL/GenBank/DDBJ databases">
        <authorList>
            <consortium name="Wellcome Sanger Institute Data Sharing"/>
        </authorList>
    </citation>
    <scope>NUCLEOTIDE SEQUENCE [LARGE SCALE GENOMIC DNA]</scope>
</reference>
<keyword evidence="6" id="KW-0732">Signal</keyword>
<feature type="binding site" evidence="16">
    <location>
        <position position="202"/>
    </location>
    <ligand>
        <name>Ca(2+)</name>
        <dbReference type="ChEBI" id="CHEBI:29108"/>
    </ligand>
</feature>
<dbReference type="InterPro" id="IPR033906">
    <property type="entry name" value="Lipase_N"/>
</dbReference>
<evidence type="ECO:0000256" key="12">
    <source>
        <dbReference type="ARBA" id="ARBA00023180"/>
    </source>
</evidence>
<keyword evidence="9" id="KW-0443">Lipid metabolism</keyword>
<keyword evidence="10" id="KW-0472">Membrane</keyword>
<sequence length="459" mass="51800">MVDRWTEIHFLFEIKHKPIPCIPGKGSECDNFTDLDFRECFIGTNLYVKLLLYTRANLDCGQELSHNNFLAQPLFNLTLPTTMVIHGYRPTGAPPIWVDHIVRLLAAQEDMNILVVDWNRGAANLNYFTAVTNTRSVAANISAFIQKMQDNGASLSSVHLIGVSLGAHVAGFVGATLKGKIGRITALDPAGPLFTGTPPGERLDPTDAQFVDVLHTDMDALGYKGSLGHIDFYANGGADQPGCPKTIFSGKSYFVCDHQRSVFLFLCALNKTCKFTAYPCSSYNDFLDGRCLQCESLRPVPCPVLGYEVSEWRDAVVRLGQTKTYFSTSAEPPFCKTNYRVDMVTWNQFTRWGIVVIKLHSGKKVIEARMDHKVFRFEQYTATRMLAQFDEDLHPVQKISIRFITGNMIGPKYKFRLLRLRLTPLENSDRPLLCRYDIILEENIEMSFRPMPCEESHLN</sequence>
<feature type="active site" description="Nucleophile" evidence="15">
    <location>
        <position position="164"/>
    </location>
</feature>
<evidence type="ECO:0000256" key="1">
    <source>
        <dbReference type="ARBA" id="ARBA00004202"/>
    </source>
</evidence>
<dbReference type="GO" id="GO:0006654">
    <property type="term" value="P:phosphatidic acid biosynthetic process"/>
    <property type="evidence" value="ECO:0007669"/>
    <property type="project" value="UniProtKB-ARBA"/>
</dbReference>
<evidence type="ECO:0000256" key="6">
    <source>
        <dbReference type="ARBA" id="ARBA00022729"/>
    </source>
</evidence>
<evidence type="ECO:0000256" key="16">
    <source>
        <dbReference type="PIRSR" id="PIRSR000865-2"/>
    </source>
</evidence>
<evidence type="ECO:0000256" key="15">
    <source>
        <dbReference type="PIRSR" id="PIRSR000865-1"/>
    </source>
</evidence>
<evidence type="ECO:0000259" key="18">
    <source>
        <dbReference type="Pfam" id="PF00151"/>
    </source>
</evidence>
<feature type="binding site" evidence="16">
    <location>
        <position position="207"/>
    </location>
    <ligand>
        <name>Ca(2+)</name>
        <dbReference type="ChEBI" id="CHEBI:29108"/>
    </ligand>
</feature>
<comment type="function">
    <text evidence="14">Hydrolyzes specifically phosphatidic acid (PA) to produce 2-acyl lysophosphatidic acid (LPA; a potent bioactive lipid mediator) and fatty acid. Does not hydrolyze other phospholipids, like phosphatidylserine (PS), phosphatidylcholine (PC) and phosphatidylethanolamine (PE) or triacylglycerol (TG).</text>
</comment>
<evidence type="ECO:0000256" key="9">
    <source>
        <dbReference type="ARBA" id="ARBA00023098"/>
    </source>
</evidence>
<proteinExistence type="inferred from homology"/>
<dbReference type="Proteomes" id="UP000694397">
    <property type="component" value="Chromosome 24"/>
</dbReference>
<dbReference type="Ensembl" id="ENSSFOT00015061191.1">
    <property type="protein sequence ID" value="ENSSFOP00015072242.1"/>
    <property type="gene ID" value="ENSSFOG00015018138.2"/>
</dbReference>
<dbReference type="InterPro" id="IPR000734">
    <property type="entry name" value="TAG_lipase"/>
</dbReference>
<gene>
    <name evidence="19" type="primary">lipib</name>
</gene>
<keyword evidence="20" id="KW-1185">Reference proteome</keyword>